<evidence type="ECO:0000256" key="2">
    <source>
        <dbReference type="ARBA" id="ARBA00022692"/>
    </source>
</evidence>
<dbReference type="Gene3D" id="3.30.750.24">
    <property type="entry name" value="STAS domain"/>
    <property type="match status" value="1"/>
</dbReference>
<dbReference type="InterPro" id="IPR036513">
    <property type="entry name" value="STAS_dom_sf"/>
</dbReference>
<comment type="caution">
    <text evidence="8">The sequence shown here is derived from an EMBL/GenBank/DDBJ whole genome shotgun (WGS) entry which is preliminary data.</text>
</comment>
<dbReference type="InterPro" id="IPR001902">
    <property type="entry name" value="SLC26A/SulP_fam"/>
</dbReference>
<feature type="transmembrane region" description="Helical" evidence="5">
    <location>
        <begin position="408"/>
        <end position="428"/>
    </location>
</feature>
<dbReference type="Pfam" id="PF01740">
    <property type="entry name" value="STAS"/>
    <property type="match status" value="1"/>
</dbReference>
<keyword evidence="3 5" id="KW-1133">Transmembrane helix</keyword>
<evidence type="ECO:0000256" key="5">
    <source>
        <dbReference type="SAM" id="Phobius"/>
    </source>
</evidence>
<protein>
    <recommendedName>
        <fullName evidence="10">Sodium-independent sulfate anion transporter</fullName>
    </recommendedName>
</protein>
<feature type="transmembrane region" description="Helical" evidence="5">
    <location>
        <begin position="109"/>
        <end position="132"/>
    </location>
</feature>
<sequence length="667" mass="72337">MTRYEVKDEYTPEVAREVRLTSFANSPEGATIIGNPMNGLANRLGDPAALDNNEKPTNGQVLYEIHQSSAETSLGVQWLCQRLKRSFRMKLLYKRIPILDWLPKYQRNFIVSDLVAGLTVGLTVIPQAIAYANVAGLPLQYGLYSSFMACFVYTIFGSSKDVPVGPTAIAAILTRETLLRAQVGADFAILLTFISGLVSLLMGLLQLGFLIDFISGPVSVGFTSAAAIIIATSQVKDVLGIHIAGGKFIDTWHNIFEHITETRLWDAVMGIVCITVLLLLRKVKDISVTSKNTKVPSVNQKMAQAFLWFLSTTRNILVVVIGAVIAWMLETRLGSSPVLLTGHVKEGLPTFQLPPFKAQVGNHTYNFIDMVSTMGSGCLVVPLLSLLESIALAKVFSDGKPVDATQEMLAIGVCNVVSSFVSSIPVAGGLSRGAVNHSSGVKTTLGGVYTGILVLISLQYLTPYLYYIPKAALAAVIIAAVLFMVELHVVKPMWRTKKVDLVPATVTFGCCLFVGLELGMVIGIGVNLLFLLYASARPSVRVHKMTNSSGCEYLMITPDRSLTFPSVEYVRGVISKHGTREGNEVPVVIDSTHIQAADFTAAKGVKNLIEDFAKRGQPLIFLNLKPSIITIFRGVKPSEMRVCSSEVELHESLKDLTAISSITITGH</sequence>
<dbReference type="Proteomes" id="UP001168990">
    <property type="component" value="Unassembled WGS sequence"/>
</dbReference>
<feature type="domain" description="SLC26A/SulP transporter" evidence="6">
    <location>
        <begin position="112"/>
        <end position="504"/>
    </location>
</feature>
<feature type="transmembrane region" description="Helical" evidence="5">
    <location>
        <begin position="138"/>
        <end position="156"/>
    </location>
</feature>
<evidence type="ECO:0000313" key="8">
    <source>
        <dbReference type="EMBL" id="KAK0174081.1"/>
    </source>
</evidence>
<dbReference type="PANTHER" id="PTHR11814">
    <property type="entry name" value="SULFATE TRANSPORTER"/>
    <property type="match status" value="1"/>
</dbReference>
<evidence type="ECO:0000256" key="4">
    <source>
        <dbReference type="ARBA" id="ARBA00023136"/>
    </source>
</evidence>
<dbReference type="GO" id="GO:0016020">
    <property type="term" value="C:membrane"/>
    <property type="evidence" value="ECO:0007669"/>
    <property type="project" value="UniProtKB-SubCell"/>
</dbReference>
<accession>A0AA39FR48</accession>
<feature type="domain" description="STAS" evidence="7">
    <location>
        <begin position="551"/>
        <end position="633"/>
    </location>
</feature>
<dbReference type="CDD" id="cd07042">
    <property type="entry name" value="STAS_SulP_like_sulfate_transporter"/>
    <property type="match status" value="1"/>
</dbReference>
<comment type="subcellular location">
    <subcellularLocation>
        <location evidence="1">Membrane</location>
        <topology evidence="1">Multi-pass membrane protein</topology>
    </subcellularLocation>
</comment>
<dbReference type="InterPro" id="IPR002645">
    <property type="entry name" value="STAS_dom"/>
</dbReference>
<evidence type="ECO:0000259" key="7">
    <source>
        <dbReference type="Pfam" id="PF01740"/>
    </source>
</evidence>
<reference evidence="8" key="2">
    <citation type="submission" date="2023-03" db="EMBL/GenBank/DDBJ databases">
        <authorList>
            <person name="Inwood S.N."/>
            <person name="Skelly J.G."/>
            <person name="Guhlin J."/>
            <person name="Harrop T.W.R."/>
            <person name="Goldson S.G."/>
            <person name="Dearden P.K."/>
        </authorList>
    </citation>
    <scope>NUCLEOTIDE SEQUENCE</scope>
    <source>
        <strain evidence="8">Irish</strain>
        <tissue evidence="8">Whole body</tissue>
    </source>
</reference>
<evidence type="ECO:0000313" key="9">
    <source>
        <dbReference type="Proteomes" id="UP001168990"/>
    </source>
</evidence>
<keyword evidence="9" id="KW-1185">Reference proteome</keyword>
<gene>
    <name evidence="8" type="ORF">PV328_007197</name>
</gene>
<dbReference type="EMBL" id="JAQQBS010000002">
    <property type="protein sequence ID" value="KAK0174081.1"/>
    <property type="molecule type" value="Genomic_DNA"/>
</dbReference>
<feature type="transmembrane region" description="Helical" evidence="5">
    <location>
        <begin position="187"/>
        <end position="211"/>
    </location>
</feature>
<keyword evidence="2 5" id="KW-0812">Transmembrane</keyword>
<dbReference type="AlphaFoldDB" id="A0AA39FR48"/>
<feature type="transmembrane region" description="Helical" evidence="5">
    <location>
        <begin position="374"/>
        <end position="396"/>
    </location>
</feature>
<organism evidence="8 9">
    <name type="scientific">Microctonus aethiopoides</name>
    <dbReference type="NCBI Taxonomy" id="144406"/>
    <lineage>
        <taxon>Eukaryota</taxon>
        <taxon>Metazoa</taxon>
        <taxon>Ecdysozoa</taxon>
        <taxon>Arthropoda</taxon>
        <taxon>Hexapoda</taxon>
        <taxon>Insecta</taxon>
        <taxon>Pterygota</taxon>
        <taxon>Neoptera</taxon>
        <taxon>Endopterygota</taxon>
        <taxon>Hymenoptera</taxon>
        <taxon>Apocrita</taxon>
        <taxon>Ichneumonoidea</taxon>
        <taxon>Braconidae</taxon>
        <taxon>Euphorinae</taxon>
        <taxon>Microctonus</taxon>
    </lineage>
</organism>
<dbReference type="GO" id="GO:0055085">
    <property type="term" value="P:transmembrane transport"/>
    <property type="evidence" value="ECO:0007669"/>
    <property type="project" value="InterPro"/>
</dbReference>
<evidence type="ECO:0000256" key="3">
    <source>
        <dbReference type="ARBA" id="ARBA00022989"/>
    </source>
</evidence>
<feature type="transmembrane region" description="Helical" evidence="5">
    <location>
        <begin position="305"/>
        <end position="329"/>
    </location>
</feature>
<name>A0AA39FR48_9HYME</name>
<evidence type="ECO:0000256" key="1">
    <source>
        <dbReference type="ARBA" id="ARBA00004141"/>
    </source>
</evidence>
<dbReference type="InterPro" id="IPR011547">
    <property type="entry name" value="SLC26A/SulP_dom"/>
</dbReference>
<feature type="transmembrane region" description="Helical" evidence="5">
    <location>
        <begin position="473"/>
        <end position="494"/>
    </location>
</feature>
<evidence type="ECO:0000259" key="6">
    <source>
        <dbReference type="Pfam" id="PF00916"/>
    </source>
</evidence>
<keyword evidence="4 5" id="KW-0472">Membrane</keyword>
<reference evidence="8" key="1">
    <citation type="journal article" date="2023" name="bioRxiv">
        <title>Scaffold-level genome assemblies of two parasitoid biocontrol wasps reveal the parthenogenesis mechanism and an associated novel virus.</title>
        <authorList>
            <person name="Inwood S."/>
            <person name="Skelly J."/>
            <person name="Guhlin J."/>
            <person name="Harrop T."/>
            <person name="Goldson S."/>
            <person name="Dearden P."/>
        </authorList>
    </citation>
    <scope>NUCLEOTIDE SEQUENCE</scope>
    <source>
        <strain evidence="8">Irish</strain>
        <tissue evidence="8">Whole body</tissue>
    </source>
</reference>
<dbReference type="Pfam" id="PF00916">
    <property type="entry name" value="Sulfate_transp"/>
    <property type="match status" value="1"/>
</dbReference>
<evidence type="ECO:0008006" key="10">
    <source>
        <dbReference type="Google" id="ProtNLM"/>
    </source>
</evidence>
<feature type="transmembrane region" description="Helical" evidence="5">
    <location>
        <begin position="506"/>
        <end position="534"/>
    </location>
</feature>
<feature type="transmembrane region" description="Helical" evidence="5">
    <location>
        <begin position="448"/>
        <end position="466"/>
    </location>
</feature>
<proteinExistence type="predicted"/>